<protein>
    <submittedName>
        <fullName evidence="2">Uncharacterized protein</fullName>
    </submittedName>
</protein>
<proteinExistence type="predicted"/>
<evidence type="ECO:0000256" key="1">
    <source>
        <dbReference type="SAM" id="MobiDB-lite"/>
    </source>
</evidence>
<comment type="caution">
    <text evidence="2">The sequence shown here is derived from an EMBL/GenBank/DDBJ whole genome shotgun (WGS) entry which is preliminary data.</text>
</comment>
<evidence type="ECO:0000313" key="2">
    <source>
        <dbReference type="EMBL" id="KAL0200759.1"/>
    </source>
</evidence>
<feature type="non-terminal residue" evidence="2">
    <location>
        <position position="66"/>
    </location>
</feature>
<name>A0ABD0RQG0_CIRMR</name>
<dbReference type="Proteomes" id="UP001529510">
    <property type="component" value="Unassembled WGS sequence"/>
</dbReference>
<accession>A0ABD0RQG0</accession>
<reference evidence="2 3" key="1">
    <citation type="submission" date="2024-05" db="EMBL/GenBank/DDBJ databases">
        <title>Genome sequencing and assembly of Indian major carp, Cirrhinus mrigala (Hamilton, 1822).</title>
        <authorList>
            <person name="Mohindra V."/>
            <person name="Chowdhury L.M."/>
            <person name="Lal K."/>
            <person name="Jena J.K."/>
        </authorList>
    </citation>
    <scope>NUCLEOTIDE SEQUENCE [LARGE SCALE GENOMIC DNA]</scope>
    <source>
        <strain evidence="2">CM1030</strain>
        <tissue evidence="2">Blood</tissue>
    </source>
</reference>
<sequence length="66" mass="7460">SRGEDAKTVRRQSCYNGREIRRGAEDEEERCSIYAFAEFGSLGRILEPERRTSSTGSRGAVAQIRH</sequence>
<feature type="non-terminal residue" evidence="2">
    <location>
        <position position="1"/>
    </location>
</feature>
<dbReference type="AlphaFoldDB" id="A0ABD0RQG0"/>
<dbReference type="EMBL" id="JAMKFB020000002">
    <property type="protein sequence ID" value="KAL0200759.1"/>
    <property type="molecule type" value="Genomic_DNA"/>
</dbReference>
<feature type="region of interest" description="Disordered" evidence="1">
    <location>
        <begin position="47"/>
        <end position="66"/>
    </location>
</feature>
<evidence type="ECO:0000313" key="3">
    <source>
        <dbReference type="Proteomes" id="UP001529510"/>
    </source>
</evidence>
<organism evidence="2 3">
    <name type="scientific">Cirrhinus mrigala</name>
    <name type="common">Mrigala</name>
    <dbReference type="NCBI Taxonomy" id="683832"/>
    <lineage>
        <taxon>Eukaryota</taxon>
        <taxon>Metazoa</taxon>
        <taxon>Chordata</taxon>
        <taxon>Craniata</taxon>
        <taxon>Vertebrata</taxon>
        <taxon>Euteleostomi</taxon>
        <taxon>Actinopterygii</taxon>
        <taxon>Neopterygii</taxon>
        <taxon>Teleostei</taxon>
        <taxon>Ostariophysi</taxon>
        <taxon>Cypriniformes</taxon>
        <taxon>Cyprinidae</taxon>
        <taxon>Labeoninae</taxon>
        <taxon>Labeonini</taxon>
        <taxon>Cirrhinus</taxon>
    </lineage>
</organism>
<gene>
    <name evidence="2" type="ORF">M9458_003946</name>
</gene>
<keyword evidence="3" id="KW-1185">Reference proteome</keyword>